<evidence type="ECO:0000313" key="1">
    <source>
        <dbReference type="EMBL" id="SBV93775.1"/>
    </source>
</evidence>
<gene>
    <name evidence="1" type="ORF">KL86CLO1_10425</name>
</gene>
<reference evidence="1" key="1">
    <citation type="submission" date="2016-04" db="EMBL/GenBank/DDBJ databases">
        <authorList>
            <person name="Evans L.H."/>
            <person name="Alamgir A."/>
            <person name="Owens N."/>
            <person name="Weber N.D."/>
            <person name="Virtaneva K."/>
            <person name="Barbian K."/>
            <person name="Babar A."/>
            <person name="Rosenke K."/>
        </authorList>
    </citation>
    <scope>NUCLEOTIDE SEQUENCE</scope>
    <source>
        <strain evidence="1">86</strain>
    </source>
</reference>
<dbReference type="AlphaFoldDB" id="A0A212J3M7"/>
<organism evidence="1">
    <name type="scientific">uncultured Eubacteriales bacterium</name>
    <dbReference type="NCBI Taxonomy" id="172733"/>
    <lineage>
        <taxon>Bacteria</taxon>
        <taxon>Bacillati</taxon>
        <taxon>Bacillota</taxon>
        <taxon>Clostridia</taxon>
        <taxon>Eubacteriales</taxon>
        <taxon>environmental samples</taxon>
    </lineage>
</organism>
<proteinExistence type="predicted"/>
<sequence>MKDDPGPKVFGVIYLDQRGGGGHDDGGLHPCGLGRIGYALGVVPRRGGDQALGFLLVGEGTQLIVRAPDFVGPCHLHIFRFNVYIVSSGLRKCRTVNQVGVGNDPRQYPAGGFEIFQRHHWQDILSRVLFILMNYGRKVNVFLTLRAIGRYNIRISSNSFFGGKCNGENGKKVGSPHLFGGGALGGMGPRVSAVFYPALCLSRCRVGAGLRGRQGHLPR</sequence>
<accession>A0A212J3M7</accession>
<name>A0A212J3M7_9FIRM</name>
<dbReference type="EMBL" id="FLUN01000001">
    <property type="protein sequence ID" value="SBV93775.1"/>
    <property type="molecule type" value="Genomic_DNA"/>
</dbReference>
<protein>
    <submittedName>
        <fullName evidence="1">Uncharacterized protein</fullName>
    </submittedName>
</protein>